<comment type="caution">
    <text evidence="1">The sequence shown here is derived from an EMBL/GenBank/DDBJ whole genome shotgun (WGS) entry which is preliminary data.</text>
</comment>
<gene>
    <name evidence="1" type="ORF">CPELLU_LOCUS20977</name>
</gene>
<evidence type="ECO:0000313" key="1">
    <source>
        <dbReference type="EMBL" id="CAG8833451.1"/>
    </source>
</evidence>
<accession>A0A9N9KHA3</accession>
<sequence>VSPYGRITLTRRADVYSVLERHEDFNSLLETGSYDVFVLRI</sequence>
<evidence type="ECO:0000313" key="2">
    <source>
        <dbReference type="Proteomes" id="UP000789759"/>
    </source>
</evidence>
<keyword evidence="2" id="KW-1185">Reference proteome</keyword>
<organism evidence="1 2">
    <name type="scientific">Cetraspora pellucida</name>
    <dbReference type="NCBI Taxonomy" id="1433469"/>
    <lineage>
        <taxon>Eukaryota</taxon>
        <taxon>Fungi</taxon>
        <taxon>Fungi incertae sedis</taxon>
        <taxon>Mucoromycota</taxon>
        <taxon>Glomeromycotina</taxon>
        <taxon>Glomeromycetes</taxon>
        <taxon>Diversisporales</taxon>
        <taxon>Gigasporaceae</taxon>
        <taxon>Cetraspora</taxon>
    </lineage>
</organism>
<reference evidence="1" key="1">
    <citation type="submission" date="2021-06" db="EMBL/GenBank/DDBJ databases">
        <authorList>
            <person name="Kallberg Y."/>
            <person name="Tangrot J."/>
            <person name="Rosling A."/>
        </authorList>
    </citation>
    <scope>NUCLEOTIDE SEQUENCE</scope>
    <source>
        <strain evidence="1">FL966</strain>
    </source>
</reference>
<feature type="non-terminal residue" evidence="1">
    <location>
        <position position="41"/>
    </location>
</feature>
<proteinExistence type="predicted"/>
<name>A0A9N9KHA3_9GLOM</name>
<dbReference type="Proteomes" id="UP000789759">
    <property type="component" value="Unassembled WGS sequence"/>
</dbReference>
<dbReference type="AlphaFoldDB" id="A0A9N9KHA3"/>
<feature type="non-terminal residue" evidence="1">
    <location>
        <position position="1"/>
    </location>
</feature>
<dbReference type="EMBL" id="CAJVQA010070940">
    <property type="protein sequence ID" value="CAG8833451.1"/>
    <property type="molecule type" value="Genomic_DNA"/>
</dbReference>
<protein>
    <submittedName>
        <fullName evidence="1">22564_t:CDS:1</fullName>
    </submittedName>
</protein>